<evidence type="ECO:0008006" key="5">
    <source>
        <dbReference type="Google" id="ProtNLM"/>
    </source>
</evidence>
<dbReference type="PANTHER" id="PTHR47447">
    <property type="entry name" value="OS03G0856100 PROTEIN"/>
    <property type="match status" value="1"/>
</dbReference>
<reference evidence="3" key="1">
    <citation type="submission" date="2021-02" db="EMBL/GenBank/DDBJ databases">
        <authorList>
            <person name="Dougan E. K."/>
            <person name="Rhodes N."/>
            <person name="Thang M."/>
            <person name="Chan C."/>
        </authorList>
    </citation>
    <scope>NUCLEOTIDE SEQUENCE</scope>
</reference>
<organism evidence="3 4">
    <name type="scientific">Symbiodinium necroappetens</name>
    <dbReference type="NCBI Taxonomy" id="1628268"/>
    <lineage>
        <taxon>Eukaryota</taxon>
        <taxon>Sar</taxon>
        <taxon>Alveolata</taxon>
        <taxon>Dinophyceae</taxon>
        <taxon>Suessiales</taxon>
        <taxon>Symbiodiniaceae</taxon>
        <taxon>Symbiodinium</taxon>
    </lineage>
</organism>
<feature type="non-terminal residue" evidence="3">
    <location>
        <position position="333"/>
    </location>
</feature>
<proteinExistence type="predicted"/>
<evidence type="ECO:0000313" key="3">
    <source>
        <dbReference type="EMBL" id="CAE7756445.1"/>
    </source>
</evidence>
<feature type="repeat" description="PPR" evidence="2">
    <location>
        <begin position="23"/>
        <end position="57"/>
    </location>
</feature>
<feature type="non-terminal residue" evidence="3">
    <location>
        <position position="1"/>
    </location>
</feature>
<dbReference type="Pfam" id="PF13812">
    <property type="entry name" value="PPR_3"/>
    <property type="match status" value="1"/>
</dbReference>
<dbReference type="PROSITE" id="PS51375">
    <property type="entry name" value="PPR"/>
    <property type="match status" value="2"/>
</dbReference>
<dbReference type="Gene3D" id="1.25.40.10">
    <property type="entry name" value="Tetratricopeptide repeat domain"/>
    <property type="match status" value="2"/>
</dbReference>
<accession>A0A812XXY5</accession>
<dbReference type="Proteomes" id="UP000601435">
    <property type="component" value="Unassembled WGS sequence"/>
</dbReference>
<evidence type="ECO:0000256" key="2">
    <source>
        <dbReference type="PROSITE-ProRule" id="PRU00708"/>
    </source>
</evidence>
<feature type="repeat" description="PPR" evidence="2">
    <location>
        <begin position="160"/>
        <end position="194"/>
    </location>
</feature>
<evidence type="ECO:0000256" key="1">
    <source>
        <dbReference type="ARBA" id="ARBA00022737"/>
    </source>
</evidence>
<name>A0A812XXY5_9DINO</name>
<keyword evidence="4" id="KW-1185">Reference proteome</keyword>
<sequence length="333" mass="36578">ALARATRWQRALCVLDDDDTAVGLIAFNSALTACERASEWGQAIQLLHEMREFGPHPDIISVNAVLAACVSKWQEALRIYATLPSMELRPSIVTLNSLMNACASGLQWQFAFELWRGVLPPLQPTEATFGALLASCALGPGWQVSVALLQQSFLQQARANVANWTSTLTTLHREGQWERASSLFWEMYRAAVVPNMLTIDAVMVAWQRSSQWRKALGTMAALQKQSLPIGCGAMAALRSACEERHQASPAEVISVLLASTAARLLSQGPVLERGEHLQRPLCSIRTYLQDHSLPWLHCRRIVSPLARGVAASSDVDKLEAPYARLLLCEIGQA</sequence>
<gene>
    <name evidence="3" type="ORF">SNEC2469_LOCUS21968</name>
</gene>
<dbReference type="InterPro" id="IPR011990">
    <property type="entry name" value="TPR-like_helical_dom_sf"/>
</dbReference>
<dbReference type="Pfam" id="PF01535">
    <property type="entry name" value="PPR"/>
    <property type="match status" value="1"/>
</dbReference>
<dbReference type="InterPro" id="IPR002885">
    <property type="entry name" value="PPR_rpt"/>
</dbReference>
<dbReference type="OrthoDB" id="185373at2759"/>
<dbReference type="PANTHER" id="PTHR47447:SF17">
    <property type="entry name" value="OS12G0638900 PROTEIN"/>
    <property type="match status" value="1"/>
</dbReference>
<dbReference type="EMBL" id="CAJNJA010039402">
    <property type="protein sequence ID" value="CAE7756445.1"/>
    <property type="molecule type" value="Genomic_DNA"/>
</dbReference>
<protein>
    <recommendedName>
        <fullName evidence="5">Pentatricopeptide repeat-containing protein, chloroplastic</fullName>
    </recommendedName>
</protein>
<dbReference type="NCBIfam" id="TIGR00756">
    <property type="entry name" value="PPR"/>
    <property type="match status" value="1"/>
</dbReference>
<evidence type="ECO:0000313" key="4">
    <source>
        <dbReference type="Proteomes" id="UP000601435"/>
    </source>
</evidence>
<keyword evidence="1" id="KW-0677">Repeat</keyword>
<dbReference type="AlphaFoldDB" id="A0A812XXY5"/>
<comment type="caution">
    <text evidence="3">The sequence shown here is derived from an EMBL/GenBank/DDBJ whole genome shotgun (WGS) entry which is preliminary data.</text>
</comment>